<evidence type="ECO:0000259" key="1">
    <source>
        <dbReference type="Pfam" id="PF07583"/>
    </source>
</evidence>
<dbReference type="Pfam" id="PF07583">
    <property type="entry name" value="PSCyt2"/>
    <property type="match status" value="1"/>
</dbReference>
<evidence type="ECO:0000259" key="3">
    <source>
        <dbReference type="Pfam" id="PF07635"/>
    </source>
</evidence>
<evidence type="ECO:0000313" key="5">
    <source>
        <dbReference type="Proteomes" id="UP000320176"/>
    </source>
</evidence>
<feature type="domain" description="DUF1553" evidence="2">
    <location>
        <begin position="632"/>
        <end position="881"/>
    </location>
</feature>
<dbReference type="Gene3D" id="2.60.120.260">
    <property type="entry name" value="Galactose-binding domain-like"/>
    <property type="match status" value="1"/>
</dbReference>
<proteinExistence type="predicted"/>
<dbReference type="InterPro" id="IPR011444">
    <property type="entry name" value="DUF1549"/>
</dbReference>
<feature type="domain" description="Cytochrome C Planctomycete-type" evidence="3">
    <location>
        <begin position="42"/>
        <end position="101"/>
    </location>
</feature>
<dbReference type="Pfam" id="PF07635">
    <property type="entry name" value="PSCyt1"/>
    <property type="match status" value="1"/>
</dbReference>
<accession>A0A5C6A077</accession>
<keyword evidence="5" id="KW-1185">Reference proteome</keyword>
<name>A0A5C6A077_9BACT</name>
<dbReference type="InterPro" id="IPR011429">
    <property type="entry name" value="Cyt_c_Planctomycete-type"/>
</dbReference>
<sequence>MISRVLFSFTLVAVMLWVASGVWAGQRVDFVRDVRPVFELHCYPCHAGTEQESGLRLDVREAAMVGGDNHGPDIVPGKSSESPLIRMITSDDDESLMPPDGRMSDVEVEILRKWIDAGAPWPDGVDRVQLKDKRDHWSFKPVSTEMHATSIDEFIEERLAANGLEMSPPADDLIWLRRVTFDLTGLPPTPEEVRDFQDLLAIGSSSCGMRDAYTAVVDRLLASPRYGERWAQHWLDVVRYADTHGFEVNTERPNAWPYRDYVIDALNRDTPYDQFIKEQIVGDALGRDAATGFLITASVLLPGQIGKDEPSIRLARQDALDEIVNNISQTFLGLSVGCARCHDHKFDPISARDYYAMQAFVAGVEYADREMAGEETQERKRKLSSWRAMSQAVQTRLDRLIQQGEAGVQKTDAKENVERFEPIQARVVRFTIHDANLHPSLGLIEPCIDEFEIFATGDEPRNVALATFGTKVTASGSRESAAHKLQHINDGQYGNSHSWMSDTKGRGWVQFEFPETVAVNRIVWSRDRLGRFQDRLPTVYTIEAGLTIETLSRIAGVSAAAKDLHAEKARLEKEISGLGKGQPVFAGKFRQPDEIRLLLRGDPEQPRELISPAVLTALGDVSLSPEAEEQDRRRALAQWIANPQNPLTARVMVNRIWQGHFGAGLVETPSDLGNNGAQPTHPQLLDWLAGEFVRSGWSMKHMHRMIVLSRTYRQSAESNDRAAEIDAGVRLLWRFPSRRLEAECIRDSMLAISGKLNLQMGGRGFDFFDKRGGLSGFQPVEELSPANQRRMIYAHKVRRESEAVFGAFDCPDAGQSAAVRRVSTTPIQALNLLNSRFTVDVSRSFAERIERESGDDLASQIKHAYELALGRLPSADEVVDVEPMVREFGIAVLCRALMNSNEFLFVP</sequence>
<evidence type="ECO:0000313" key="4">
    <source>
        <dbReference type="EMBL" id="TWT93224.1"/>
    </source>
</evidence>
<dbReference type="Pfam" id="PF07587">
    <property type="entry name" value="PSD1"/>
    <property type="match status" value="1"/>
</dbReference>
<reference evidence="4 5" key="1">
    <citation type="submission" date="2019-02" db="EMBL/GenBank/DDBJ databases">
        <title>Deep-cultivation of Planctomycetes and their phenomic and genomic characterization uncovers novel biology.</title>
        <authorList>
            <person name="Wiegand S."/>
            <person name="Jogler M."/>
            <person name="Boedeker C."/>
            <person name="Pinto D."/>
            <person name="Vollmers J."/>
            <person name="Rivas-Marin E."/>
            <person name="Kohn T."/>
            <person name="Peeters S.H."/>
            <person name="Heuer A."/>
            <person name="Rast P."/>
            <person name="Oberbeckmann S."/>
            <person name="Bunk B."/>
            <person name="Jeske O."/>
            <person name="Meyerdierks A."/>
            <person name="Storesund J.E."/>
            <person name="Kallscheuer N."/>
            <person name="Luecker S."/>
            <person name="Lage O.M."/>
            <person name="Pohl T."/>
            <person name="Merkel B.J."/>
            <person name="Hornburger P."/>
            <person name="Mueller R.-W."/>
            <person name="Bruemmer F."/>
            <person name="Labrenz M."/>
            <person name="Spormann A.M."/>
            <person name="Op Den Camp H."/>
            <person name="Overmann J."/>
            <person name="Amann R."/>
            <person name="Jetten M.S.M."/>
            <person name="Mascher T."/>
            <person name="Medema M.H."/>
            <person name="Devos D.P."/>
            <person name="Kaster A.-K."/>
            <person name="Ovreas L."/>
            <person name="Rohde M."/>
            <person name="Galperin M.Y."/>
            <person name="Jogler C."/>
        </authorList>
    </citation>
    <scope>NUCLEOTIDE SEQUENCE [LARGE SCALE GENOMIC DNA]</scope>
    <source>
        <strain evidence="4 5">Pla52n</strain>
    </source>
</reference>
<feature type="domain" description="DUF1549" evidence="1">
    <location>
        <begin position="151"/>
        <end position="365"/>
    </location>
</feature>
<dbReference type="Proteomes" id="UP000320176">
    <property type="component" value="Unassembled WGS sequence"/>
</dbReference>
<dbReference type="RefSeq" id="WP_146522852.1">
    <property type="nucleotide sequence ID" value="NZ_CP151726.1"/>
</dbReference>
<dbReference type="AlphaFoldDB" id="A0A5C6A077"/>
<dbReference type="PANTHER" id="PTHR35889:SF3">
    <property type="entry name" value="F-BOX DOMAIN-CONTAINING PROTEIN"/>
    <property type="match status" value="1"/>
</dbReference>
<dbReference type="InterPro" id="IPR022655">
    <property type="entry name" value="DUF1553"/>
</dbReference>
<evidence type="ECO:0000259" key="2">
    <source>
        <dbReference type="Pfam" id="PF07587"/>
    </source>
</evidence>
<comment type="caution">
    <text evidence="4">The sequence shown here is derived from an EMBL/GenBank/DDBJ whole genome shotgun (WGS) entry which is preliminary data.</text>
</comment>
<gene>
    <name evidence="4" type="ORF">Pla52n_58810</name>
</gene>
<organism evidence="4 5">
    <name type="scientific">Stieleria varia</name>
    <dbReference type="NCBI Taxonomy" id="2528005"/>
    <lineage>
        <taxon>Bacteria</taxon>
        <taxon>Pseudomonadati</taxon>
        <taxon>Planctomycetota</taxon>
        <taxon>Planctomycetia</taxon>
        <taxon>Pirellulales</taxon>
        <taxon>Pirellulaceae</taxon>
        <taxon>Stieleria</taxon>
    </lineage>
</organism>
<dbReference type="EMBL" id="SJPN01000009">
    <property type="protein sequence ID" value="TWT93224.1"/>
    <property type="molecule type" value="Genomic_DNA"/>
</dbReference>
<dbReference type="PANTHER" id="PTHR35889">
    <property type="entry name" value="CYCLOINULO-OLIGOSACCHARIDE FRUCTANOTRANSFERASE-RELATED"/>
    <property type="match status" value="1"/>
</dbReference>
<dbReference type="OrthoDB" id="127107at2"/>
<protein>
    <submittedName>
        <fullName evidence="4">Planctomycete cytochrome C</fullName>
    </submittedName>
</protein>